<organism evidence="10 11">
    <name type="scientific">Clostridium amylolyticum</name>
    <dbReference type="NCBI Taxonomy" id="1121298"/>
    <lineage>
        <taxon>Bacteria</taxon>
        <taxon>Bacillati</taxon>
        <taxon>Bacillota</taxon>
        <taxon>Clostridia</taxon>
        <taxon>Eubacteriales</taxon>
        <taxon>Clostridiaceae</taxon>
        <taxon>Clostridium</taxon>
    </lineage>
</organism>
<feature type="transmembrane region" description="Helical" evidence="9">
    <location>
        <begin position="137"/>
        <end position="160"/>
    </location>
</feature>
<dbReference type="InterPro" id="IPR004704">
    <property type="entry name" value="PTS_IID_man"/>
</dbReference>
<feature type="transmembrane region" description="Helical" evidence="9">
    <location>
        <begin position="518"/>
        <end position="537"/>
    </location>
</feature>
<keyword evidence="2" id="KW-0813">Transport</keyword>
<comment type="subcellular location">
    <subcellularLocation>
        <location evidence="1">Cell membrane</location>
        <topology evidence="1">Multi-pass membrane protein</topology>
    </subcellularLocation>
</comment>
<keyword evidence="7 9" id="KW-1133">Transmembrane helix</keyword>
<dbReference type="OrthoDB" id="9795582at2"/>
<feature type="transmembrane region" description="Helical" evidence="9">
    <location>
        <begin position="73"/>
        <end position="98"/>
    </location>
</feature>
<sequence>MSLGQAFLLFIFSSISGIGSSTEEFQTHRPIIASTLAGIALGNVKAGVMAGAAMELVALGWMTIGVSVPPDPALAGVVVAVLVILGNQSIGVAVGMAIPLAVAGQLLQIAQKSTIDIAIMHWAERGVEKGKLSRVSIAHYLTAIPSALRVAVPSLCVAYFADATLVQSVFNAIPKSITMGLQIASGFLVVVGYAMIMTLLNVKELLPFFFIGFLVMTFTSTTLFGLTVLAVSLAIIYFNFYKMFGENDGRERRARTKGNSKNDEEKVSQVKISKKDIIKVFWRTQTYQLSWNYERLHNLCYCYCIMPVLKKLYKDEKELQGAVKTHFEYYNTHQFLTSVILGANIAMEEAAANNKDIDKTSITQLKIALMGPLAGIGDSVIWGIARPMAAAVGAGIATDGNIFGPIFFFVTINAIRLFFRYNMLFFSYREGANIISRLKDVLPKMKNVMTVLAYTVMGGLVAKWTKIDVPVVLYSYEKHGEIISVTVQQQLDAIMPNLLPLMLTFLIYTLIKKKVSPLVCIIGLMILGILGYTFGFLG</sequence>
<evidence type="ECO:0000256" key="2">
    <source>
        <dbReference type="ARBA" id="ARBA00022448"/>
    </source>
</evidence>
<evidence type="ECO:0000256" key="6">
    <source>
        <dbReference type="ARBA" id="ARBA00022692"/>
    </source>
</evidence>
<feature type="transmembrane region" description="Helical" evidence="9">
    <location>
        <begin position="208"/>
        <end position="240"/>
    </location>
</feature>
<dbReference type="PANTHER" id="PTHR32502">
    <property type="entry name" value="N-ACETYLGALACTOSAMINE PERMEASE II COMPONENT-RELATED"/>
    <property type="match status" value="1"/>
</dbReference>
<dbReference type="GO" id="GO:0009401">
    <property type="term" value="P:phosphoenolpyruvate-dependent sugar phosphotransferase system"/>
    <property type="evidence" value="ECO:0007669"/>
    <property type="project" value="UniProtKB-KW"/>
</dbReference>
<dbReference type="InterPro" id="IPR050303">
    <property type="entry name" value="GatZ_KbaZ_carbometab"/>
</dbReference>
<dbReference type="Proteomes" id="UP000184080">
    <property type="component" value="Unassembled WGS sequence"/>
</dbReference>
<dbReference type="Pfam" id="PF03613">
    <property type="entry name" value="EIID-AGA"/>
    <property type="match status" value="1"/>
</dbReference>
<dbReference type="InterPro" id="IPR004700">
    <property type="entry name" value="PTS_IIC_man"/>
</dbReference>
<dbReference type="EMBL" id="FQZO01000003">
    <property type="protein sequence ID" value="SHJ14020.1"/>
    <property type="molecule type" value="Genomic_DNA"/>
</dbReference>
<keyword evidence="11" id="KW-1185">Reference proteome</keyword>
<feature type="transmembrane region" description="Helical" evidence="9">
    <location>
        <begin position="181"/>
        <end position="202"/>
    </location>
</feature>
<evidence type="ECO:0000256" key="5">
    <source>
        <dbReference type="ARBA" id="ARBA00022683"/>
    </source>
</evidence>
<reference evidence="10 11" key="1">
    <citation type="submission" date="2016-11" db="EMBL/GenBank/DDBJ databases">
        <authorList>
            <person name="Jaros S."/>
            <person name="Januszkiewicz K."/>
            <person name="Wedrychowicz H."/>
        </authorList>
    </citation>
    <scope>NUCLEOTIDE SEQUENCE [LARGE SCALE GENOMIC DNA]</scope>
    <source>
        <strain evidence="10 11">DSM 21864</strain>
    </source>
</reference>
<evidence type="ECO:0000256" key="4">
    <source>
        <dbReference type="ARBA" id="ARBA00022597"/>
    </source>
</evidence>
<keyword evidence="8 9" id="KW-0472">Membrane</keyword>
<name>A0A1M6GVW5_9CLOT</name>
<dbReference type="STRING" id="1121298.SAMN05444401_2265"/>
<evidence type="ECO:0000313" key="11">
    <source>
        <dbReference type="Proteomes" id="UP000184080"/>
    </source>
</evidence>
<evidence type="ECO:0000256" key="9">
    <source>
        <dbReference type="SAM" id="Phobius"/>
    </source>
</evidence>
<dbReference type="RefSeq" id="WP_083599850.1">
    <property type="nucleotide sequence ID" value="NZ_FQZO01000003.1"/>
</dbReference>
<accession>A0A1M6GVW5</accession>
<keyword evidence="6 9" id="KW-0812">Transmembrane</keyword>
<proteinExistence type="predicted"/>
<evidence type="ECO:0000256" key="8">
    <source>
        <dbReference type="ARBA" id="ARBA00023136"/>
    </source>
</evidence>
<dbReference type="PROSITE" id="PS51108">
    <property type="entry name" value="PTS_EIID"/>
    <property type="match status" value="1"/>
</dbReference>
<evidence type="ECO:0000313" key="10">
    <source>
        <dbReference type="EMBL" id="SHJ14020.1"/>
    </source>
</evidence>
<dbReference type="Pfam" id="PF03609">
    <property type="entry name" value="EII-Sor"/>
    <property type="match status" value="1"/>
</dbReference>
<feature type="transmembrane region" description="Helical" evidence="9">
    <location>
        <begin position="405"/>
        <end position="426"/>
    </location>
</feature>
<keyword evidence="5" id="KW-0598">Phosphotransferase system</keyword>
<dbReference type="PANTHER" id="PTHR32502:SF23">
    <property type="entry name" value="TRANSPORT PROTEIN, PTS SYSTEM"/>
    <property type="match status" value="1"/>
</dbReference>
<evidence type="ECO:0000256" key="1">
    <source>
        <dbReference type="ARBA" id="ARBA00004651"/>
    </source>
</evidence>
<feature type="transmembrane region" description="Helical" evidence="9">
    <location>
        <begin position="31"/>
        <end position="61"/>
    </location>
</feature>
<dbReference type="AlphaFoldDB" id="A0A1M6GVW5"/>
<protein>
    <submittedName>
        <fullName evidence="10">PTS system, mannose/fructose/sorbose family, IID component</fullName>
    </submittedName>
</protein>
<evidence type="ECO:0000256" key="7">
    <source>
        <dbReference type="ARBA" id="ARBA00022989"/>
    </source>
</evidence>
<feature type="transmembrane region" description="Helical" evidence="9">
    <location>
        <begin position="367"/>
        <end position="385"/>
    </location>
</feature>
<dbReference type="PROSITE" id="PS51106">
    <property type="entry name" value="PTS_EIIC_TYPE_4"/>
    <property type="match status" value="1"/>
</dbReference>
<dbReference type="NCBIfam" id="TIGR00828">
    <property type="entry name" value="EIID-AGA"/>
    <property type="match status" value="1"/>
</dbReference>
<evidence type="ECO:0000256" key="3">
    <source>
        <dbReference type="ARBA" id="ARBA00022475"/>
    </source>
</evidence>
<dbReference type="GO" id="GO:0005886">
    <property type="term" value="C:plasma membrane"/>
    <property type="evidence" value="ECO:0007669"/>
    <property type="project" value="UniProtKB-SubCell"/>
</dbReference>
<gene>
    <name evidence="10" type="ORF">SAMN05444401_2265</name>
</gene>
<keyword evidence="3" id="KW-1003">Cell membrane</keyword>
<keyword evidence="4" id="KW-0762">Sugar transport</keyword>